<dbReference type="InterPro" id="IPR009061">
    <property type="entry name" value="DNA-bd_dom_put_sf"/>
</dbReference>
<keyword evidence="7" id="KW-0963">Cytoplasm</keyword>
<accession>A0A9N9RPI0</accession>
<name>A0A9N9RPI0_9DIPT</name>
<dbReference type="Pfam" id="PF03484">
    <property type="entry name" value="B5"/>
    <property type="match status" value="1"/>
</dbReference>
<dbReference type="PANTHER" id="PTHR10947:SF0">
    <property type="entry name" value="PHENYLALANINE--TRNA LIGASE BETA SUBUNIT"/>
    <property type="match status" value="1"/>
</dbReference>
<dbReference type="EMBL" id="OU895877">
    <property type="protein sequence ID" value="CAG9800059.1"/>
    <property type="molecule type" value="Genomic_DNA"/>
</dbReference>
<evidence type="ECO:0000256" key="8">
    <source>
        <dbReference type="ARBA" id="ARBA00022598"/>
    </source>
</evidence>
<dbReference type="SUPFAM" id="SSF46955">
    <property type="entry name" value="Putative DNA-binding domain"/>
    <property type="match status" value="2"/>
</dbReference>
<evidence type="ECO:0000256" key="12">
    <source>
        <dbReference type="ARBA" id="ARBA00022842"/>
    </source>
</evidence>
<evidence type="ECO:0000256" key="7">
    <source>
        <dbReference type="ARBA" id="ARBA00022490"/>
    </source>
</evidence>
<protein>
    <recommendedName>
        <fullName evidence="6">Phenylalanine--tRNA ligase beta subunit</fullName>
        <ecNumber evidence="5">6.1.1.20</ecNumber>
    </recommendedName>
    <alternativeName>
        <fullName evidence="15">Phenylalanyl-tRNA synthetase beta subunit</fullName>
    </alternativeName>
</protein>
<reference evidence="18" key="1">
    <citation type="submission" date="2022-01" db="EMBL/GenBank/DDBJ databases">
        <authorList>
            <person name="King R."/>
        </authorList>
    </citation>
    <scope>NUCLEOTIDE SEQUENCE</scope>
</reference>
<evidence type="ECO:0000313" key="18">
    <source>
        <dbReference type="EMBL" id="CAG9800059.1"/>
    </source>
</evidence>
<dbReference type="Gene3D" id="3.50.40.10">
    <property type="entry name" value="Phenylalanyl-trna Synthetase, Chain B, domain 3"/>
    <property type="match status" value="1"/>
</dbReference>
<keyword evidence="8" id="KW-0436">Ligase</keyword>
<dbReference type="Gene3D" id="3.30.56.10">
    <property type="match status" value="2"/>
</dbReference>
<sequence>MPTIGIKRDQLFGALGKTYTDDEFQDLCFEFGLELDEVTTEKQMLTKEQGDVADTQNASEDIIYRIDIPANRYDLLCLEGLVNGLLVFQRKRTSPVYEKVIPENIEKMFVTKTTSQIRPFVVGAILRDVKLDKDRYASFIDLQDKLHQNICRKRTVVAIGTHDLDTIKGPFTYDAKAPKDIRFIPLNQTKEMDAEELMNFYSTHAQLKSFLPIIRDSPVYPVIYDVNNVVLSLPPIINGDHSKISVDTKNIFIECTATDLTKAKIVLDIIVTLFSQYCSEPFKIEGVEVHNADDTIVVYPELAVRTENVFVDKMNKYIGIESTAEEVADMLSKMLLKASVVNDNEVAVQIPPTRHDVIHATDIIEDVAIAYGYNKIVNTIPNINTVGGMYPLNKLTELLRVEMAQSGFTEGLTFTLCSKDDVAKKMNKTIEKIPAVHIANPKTAEFQIARTTLLPGLLKTLSANKKMPLPLKLFEISDVILKDDESEVGARNERRLCAVNYNKHAGFEVVHGILDRVMQVLEVPWDKTNGYSLKSIDDPSYFPGRCASVLYKGASIGKLGILHPTVLDAFELILHEELRDEIFLRLTASDIKQASLVSKDWYNIIGKSKLCMEKLCLAKYESFDGFESILESNRQYQYLTLMTPYSELKKNTKYLRVLRSIVEKFSDSLLCLIISQDLKLKIYLPKLKELKFMIWEFESNPINLIVSNGLITKAKHLKKLHIRYQKLETKSLKYMKDALENNESLKILKIFDVNIIKELKTKDLKLKLDEFYLYHFYVENKKAIQDFLGTQASSLQVAECPFNKEFITYFMSSLPKLHTLVFIYDVNTFRYQMKFEEPEYPSNERITKLIFKTSLYLDDNNFLHTSAIITKLLNLQEIEMDYLNPPMLPLFNNSPSLKVVKYCYLWFFSTQAQKDEMAQHERIKFIKITKL</sequence>
<dbReference type="InterPro" id="IPR040659">
    <property type="entry name" value="PhetRS_B1"/>
</dbReference>
<comment type="similarity">
    <text evidence="3">Belongs to the phenylalanyl-tRNA synthetase beta subunit family. Type 2 subfamily.</text>
</comment>
<dbReference type="SUPFAM" id="SSF52047">
    <property type="entry name" value="RNI-like"/>
    <property type="match status" value="1"/>
</dbReference>
<dbReference type="SUPFAM" id="SSF56037">
    <property type="entry name" value="PheT/TilS domain"/>
    <property type="match status" value="1"/>
</dbReference>
<dbReference type="GO" id="GO:0009328">
    <property type="term" value="C:phenylalanine-tRNA ligase complex"/>
    <property type="evidence" value="ECO:0007669"/>
    <property type="project" value="TreeGrafter"/>
</dbReference>
<dbReference type="SMART" id="SM00874">
    <property type="entry name" value="B5"/>
    <property type="match status" value="1"/>
</dbReference>
<evidence type="ECO:0000256" key="9">
    <source>
        <dbReference type="ARBA" id="ARBA00022723"/>
    </source>
</evidence>
<evidence type="ECO:0000256" key="3">
    <source>
        <dbReference type="ARBA" id="ARBA00007438"/>
    </source>
</evidence>
<gene>
    <name evidence="18" type="ORF">CHIRRI_LOCUS3012</name>
</gene>
<dbReference type="InterPro" id="IPR005147">
    <property type="entry name" value="tRNA_synthase_B5-dom"/>
</dbReference>
<comment type="subcellular location">
    <subcellularLocation>
        <location evidence="2">Cytoplasm</location>
    </subcellularLocation>
</comment>
<dbReference type="GO" id="GO:0003723">
    <property type="term" value="F:RNA binding"/>
    <property type="evidence" value="ECO:0007669"/>
    <property type="project" value="InterPro"/>
</dbReference>
<evidence type="ECO:0000256" key="2">
    <source>
        <dbReference type="ARBA" id="ARBA00004496"/>
    </source>
</evidence>
<comment type="catalytic activity">
    <reaction evidence="16">
        <text>tRNA(Phe) + L-phenylalanine + ATP = L-phenylalanyl-tRNA(Phe) + AMP + diphosphate + H(+)</text>
        <dbReference type="Rhea" id="RHEA:19413"/>
        <dbReference type="Rhea" id="RHEA-COMP:9668"/>
        <dbReference type="Rhea" id="RHEA-COMP:9699"/>
        <dbReference type="ChEBI" id="CHEBI:15378"/>
        <dbReference type="ChEBI" id="CHEBI:30616"/>
        <dbReference type="ChEBI" id="CHEBI:33019"/>
        <dbReference type="ChEBI" id="CHEBI:58095"/>
        <dbReference type="ChEBI" id="CHEBI:78442"/>
        <dbReference type="ChEBI" id="CHEBI:78531"/>
        <dbReference type="ChEBI" id="CHEBI:456215"/>
        <dbReference type="EC" id="6.1.1.20"/>
    </reaction>
</comment>
<proteinExistence type="inferred from homology"/>
<dbReference type="InterPro" id="IPR041616">
    <property type="entry name" value="PheRS_beta_core"/>
</dbReference>
<organism evidence="18 19">
    <name type="scientific">Chironomus riparius</name>
    <dbReference type="NCBI Taxonomy" id="315576"/>
    <lineage>
        <taxon>Eukaryota</taxon>
        <taxon>Metazoa</taxon>
        <taxon>Ecdysozoa</taxon>
        <taxon>Arthropoda</taxon>
        <taxon>Hexapoda</taxon>
        <taxon>Insecta</taxon>
        <taxon>Pterygota</taxon>
        <taxon>Neoptera</taxon>
        <taxon>Endopterygota</taxon>
        <taxon>Diptera</taxon>
        <taxon>Nematocera</taxon>
        <taxon>Chironomoidea</taxon>
        <taxon>Chironomidae</taxon>
        <taxon>Chironominae</taxon>
        <taxon>Chironomus</taxon>
    </lineage>
</organism>
<comment type="subunit">
    <text evidence="4">Tetramer of two alpha and two beta subunits.</text>
</comment>
<feature type="domain" description="B5" evidence="17">
    <location>
        <begin position="302"/>
        <end position="378"/>
    </location>
</feature>
<dbReference type="Gene3D" id="3.30.930.10">
    <property type="entry name" value="Bira Bifunctional Protein, Domain 2"/>
    <property type="match status" value="1"/>
</dbReference>
<evidence type="ECO:0000256" key="11">
    <source>
        <dbReference type="ARBA" id="ARBA00022840"/>
    </source>
</evidence>
<dbReference type="InterPro" id="IPR005146">
    <property type="entry name" value="B3/B4_tRNA-bd"/>
</dbReference>
<evidence type="ECO:0000256" key="5">
    <source>
        <dbReference type="ARBA" id="ARBA00012814"/>
    </source>
</evidence>
<dbReference type="FunFam" id="3.30.56.10:FF:000005">
    <property type="entry name" value="Phenylalanine--tRNA ligase beta subunit"/>
    <property type="match status" value="1"/>
</dbReference>
<dbReference type="InterPro" id="IPR020825">
    <property type="entry name" value="Phe-tRNA_synthase-like_B3/B4"/>
</dbReference>
<dbReference type="GO" id="GO:0006432">
    <property type="term" value="P:phenylalanyl-tRNA aminoacylation"/>
    <property type="evidence" value="ECO:0007669"/>
    <property type="project" value="InterPro"/>
</dbReference>
<dbReference type="Pfam" id="PF00646">
    <property type="entry name" value="F-box"/>
    <property type="match status" value="1"/>
</dbReference>
<dbReference type="PANTHER" id="PTHR10947">
    <property type="entry name" value="PHENYLALANYL-TRNA SYNTHETASE BETA CHAIN AND LEUCINE-RICH REPEAT-CONTAINING PROTEIN 47"/>
    <property type="match status" value="1"/>
</dbReference>
<dbReference type="SMART" id="SM00873">
    <property type="entry name" value="B3_4"/>
    <property type="match status" value="1"/>
</dbReference>
<evidence type="ECO:0000256" key="13">
    <source>
        <dbReference type="ARBA" id="ARBA00022917"/>
    </source>
</evidence>
<evidence type="ECO:0000256" key="15">
    <source>
        <dbReference type="ARBA" id="ARBA00033189"/>
    </source>
</evidence>
<evidence type="ECO:0000256" key="1">
    <source>
        <dbReference type="ARBA" id="ARBA00001946"/>
    </source>
</evidence>
<dbReference type="InterPro" id="IPR045864">
    <property type="entry name" value="aa-tRNA-synth_II/BPL/LPL"/>
</dbReference>
<dbReference type="EC" id="6.1.1.20" evidence="5"/>
<comment type="cofactor">
    <cofactor evidence="1">
        <name>Mg(2+)</name>
        <dbReference type="ChEBI" id="CHEBI:18420"/>
    </cofactor>
</comment>
<evidence type="ECO:0000313" key="19">
    <source>
        <dbReference type="Proteomes" id="UP001153620"/>
    </source>
</evidence>
<evidence type="ECO:0000256" key="6">
    <source>
        <dbReference type="ARBA" id="ARBA00017032"/>
    </source>
</evidence>
<dbReference type="Pfam" id="PF17759">
    <property type="entry name" value="tRNA_synthFbeta"/>
    <property type="match status" value="1"/>
</dbReference>
<dbReference type="InterPro" id="IPR001810">
    <property type="entry name" value="F-box_dom"/>
</dbReference>
<dbReference type="SUPFAM" id="SSF55681">
    <property type="entry name" value="Class II aaRS and biotin synthetases"/>
    <property type="match status" value="1"/>
</dbReference>
<dbReference type="PROSITE" id="PS51483">
    <property type="entry name" value="B5"/>
    <property type="match status" value="1"/>
</dbReference>
<evidence type="ECO:0000256" key="16">
    <source>
        <dbReference type="ARBA" id="ARBA00049255"/>
    </source>
</evidence>
<evidence type="ECO:0000259" key="17">
    <source>
        <dbReference type="PROSITE" id="PS51483"/>
    </source>
</evidence>
<dbReference type="Pfam" id="PF03483">
    <property type="entry name" value="B3_4"/>
    <property type="match status" value="1"/>
</dbReference>
<dbReference type="SUPFAM" id="SSF81383">
    <property type="entry name" value="F-box domain"/>
    <property type="match status" value="1"/>
</dbReference>
<keyword evidence="14" id="KW-0030">Aminoacyl-tRNA synthetase</keyword>
<dbReference type="InterPro" id="IPR045060">
    <property type="entry name" value="Phe-tRNA-ligase_IIc_bsu"/>
</dbReference>
<dbReference type="AlphaFoldDB" id="A0A9N9RPI0"/>
<dbReference type="FunFam" id="3.50.40.10:FF:000002">
    <property type="entry name" value="phenylalanine--tRNA ligase beta subunit"/>
    <property type="match status" value="1"/>
</dbReference>
<evidence type="ECO:0000256" key="10">
    <source>
        <dbReference type="ARBA" id="ARBA00022741"/>
    </source>
</evidence>
<dbReference type="Proteomes" id="UP001153620">
    <property type="component" value="Chromosome 1"/>
</dbReference>
<dbReference type="InterPro" id="IPR036047">
    <property type="entry name" value="F-box-like_dom_sf"/>
</dbReference>
<dbReference type="InterPro" id="IPR004531">
    <property type="entry name" value="Phe-tRNA-synth_IIc_bsu_arc_euk"/>
</dbReference>
<dbReference type="CDD" id="cd00769">
    <property type="entry name" value="PheRS_beta_core"/>
    <property type="match status" value="1"/>
</dbReference>
<reference evidence="18" key="2">
    <citation type="submission" date="2022-10" db="EMBL/GenBank/DDBJ databases">
        <authorList>
            <consortium name="ENA_rothamsted_submissions"/>
            <consortium name="culmorum"/>
            <person name="King R."/>
        </authorList>
    </citation>
    <scope>NUCLEOTIDE SEQUENCE</scope>
</reference>
<keyword evidence="19" id="KW-1185">Reference proteome</keyword>
<dbReference type="GO" id="GO:0005524">
    <property type="term" value="F:ATP binding"/>
    <property type="evidence" value="ECO:0007669"/>
    <property type="project" value="UniProtKB-KW"/>
</dbReference>
<dbReference type="GO" id="GO:0004826">
    <property type="term" value="F:phenylalanine-tRNA ligase activity"/>
    <property type="evidence" value="ECO:0007669"/>
    <property type="project" value="UniProtKB-EC"/>
</dbReference>
<evidence type="ECO:0000256" key="14">
    <source>
        <dbReference type="ARBA" id="ARBA00023146"/>
    </source>
</evidence>
<dbReference type="GO" id="GO:0000287">
    <property type="term" value="F:magnesium ion binding"/>
    <property type="evidence" value="ECO:0007669"/>
    <property type="project" value="InterPro"/>
</dbReference>
<dbReference type="CDD" id="cd09917">
    <property type="entry name" value="F-box_SF"/>
    <property type="match status" value="1"/>
</dbReference>
<dbReference type="Pfam" id="PF18262">
    <property type="entry name" value="PhetRS_B1"/>
    <property type="match status" value="1"/>
</dbReference>
<dbReference type="OrthoDB" id="1698572at2759"/>
<evidence type="ECO:0000256" key="4">
    <source>
        <dbReference type="ARBA" id="ARBA00011209"/>
    </source>
</evidence>
<keyword evidence="12" id="KW-0460">Magnesium</keyword>
<keyword evidence="9" id="KW-0479">Metal-binding</keyword>
<keyword evidence="11" id="KW-0067">ATP-binding</keyword>
<keyword evidence="10" id="KW-0547">Nucleotide-binding</keyword>
<dbReference type="NCBIfam" id="TIGR00471">
    <property type="entry name" value="pheT_arch"/>
    <property type="match status" value="1"/>
</dbReference>
<keyword evidence="13" id="KW-0648">Protein biosynthesis</keyword>
<dbReference type="FunFam" id="3.30.930.10:FF:000032">
    <property type="entry name" value="Phenylalanine--tRNA ligase beta subunit"/>
    <property type="match status" value="1"/>
</dbReference>